<dbReference type="EMBL" id="CASHTH010001616">
    <property type="protein sequence ID" value="CAI8017314.1"/>
    <property type="molecule type" value="Genomic_DNA"/>
</dbReference>
<comment type="subcellular location">
    <subcellularLocation>
        <location evidence="1">Cytoplasm</location>
        <location evidence="1">Cytoskeleton</location>
    </subcellularLocation>
</comment>
<keyword evidence="8" id="KW-1185">Reference proteome</keyword>
<comment type="function">
    <text evidence="6">Part of the dynactin complex that activates the molecular motor dynein for ultra-processive transport along microtubules.</text>
</comment>
<dbReference type="PANTHER" id="PTHR13072:SF0">
    <property type="entry name" value="DYNACTIN SUBUNIT 6"/>
    <property type="match status" value="1"/>
</dbReference>
<dbReference type="PANTHER" id="PTHR13072">
    <property type="entry name" value="DYNACTIN 6"/>
    <property type="match status" value="1"/>
</dbReference>
<dbReference type="GO" id="GO:0005869">
    <property type="term" value="C:dynactin complex"/>
    <property type="evidence" value="ECO:0007669"/>
    <property type="project" value="InterPro"/>
</dbReference>
<dbReference type="CDD" id="cd04646">
    <property type="entry name" value="LbH_Dynactin_6"/>
    <property type="match status" value="1"/>
</dbReference>
<proteinExistence type="inferred from homology"/>
<evidence type="ECO:0000256" key="6">
    <source>
        <dbReference type="ARBA" id="ARBA00034687"/>
    </source>
</evidence>
<reference evidence="7" key="1">
    <citation type="submission" date="2023-03" db="EMBL/GenBank/DDBJ databases">
        <authorList>
            <person name="Steffen K."/>
            <person name="Cardenas P."/>
        </authorList>
    </citation>
    <scope>NUCLEOTIDE SEQUENCE</scope>
</reference>
<evidence type="ECO:0000256" key="3">
    <source>
        <dbReference type="ARBA" id="ARBA00016573"/>
    </source>
</evidence>
<dbReference type="GO" id="GO:0070840">
    <property type="term" value="F:dynein complex binding"/>
    <property type="evidence" value="ECO:0007669"/>
    <property type="project" value="TreeGrafter"/>
</dbReference>
<keyword evidence="4" id="KW-0963">Cytoplasm</keyword>
<evidence type="ECO:0000313" key="8">
    <source>
        <dbReference type="Proteomes" id="UP001174909"/>
    </source>
</evidence>
<organism evidence="7 8">
    <name type="scientific">Geodia barretti</name>
    <name type="common">Barrett's horny sponge</name>
    <dbReference type="NCBI Taxonomy" id="519541"/>
    <lineage>
        <taxon>Eukaryota</taxon>
        <taxon>Metazoa</taxon>
        <taxon>Porifera</taxon>
        <taxon>Demospongiae</taxon>
        <taxon>Heteroscleromorpha</taxon>
        <taxon>Tetractinellida</taxon>
        <taxon>Astrophorina</taxon>
        <taxon>Geodiidae</taxon>
        <taxon>Geodia</taxon>
    </lineage>
</organism>
<evidence type="ECO:0000256" key="5">
    <source>
        <dbReference type="ARBA" id="ARBA00023212"/>
    </source>
</evidence>
<comment type="caution">
    <text evidence="7">The sequence shown here is derived from an EMBL/GenBank/DDBJ whole genome shotgun (WGS) entry which is preliminary data.</text>
</comment>
<sequence>MSAFKTPNKKHSGDFKIAKGVVVCSEAELFGDITIGGGTVVHPSAHILAQGGPIVIGERNLIQEQVTIINSKREDGSTPTMVIGNGNIFEVGAHCGSLSVGDGNTFEAKSRVSERVKVTDRCSVGAGCSLDSQETLPTGTVLHGRECHRYTKKIPTQNNNQQQLDYLIKVLPNYHRLTKSTAPASTATPNT</sequence>
<dbReference type="AlphaFoldDB" id="A0AA35RU62"/>
<accession>A0AA35RU62</accession>
<evidence type="ECO:0000313" key="7">
    <source>
        <dbReference type="EMBL" id="CAI8017314.1"/>
    </source>
</evidence>
<gene>
    <name evidence="7" type="ORF">GBAR_LOCUS10530</name>
</gene>
<dbReference type="SUPFAM" id="SSF51161">
    <property type="entry name" value="Trimeric LpxA-like enzymes"/>
    <property type="match status" value="1"/>
</dbReference>
<protein>
    <recommendedName>
        <fullName evidence="3">Dynactin subunit 6</fullName>
    </recommendedName>
</protein>
<dbReference type="InterPro" id="IPR011004">
    <property type="entry name" value="Trimer_LpxA-like_sf"/>
</dbReference>
<comment type="similarity">
    <text evidence="2">Belongs to the dynactin subunits 5/6 family. Dynactin subunit 6 subfamily.</text>
</comment>
<name>A0AA35RU62_GEOBA</name>
<dbReference type="Proteomes" id="UP001174909">
    <property type="component" value="Unassembled WGS sequence"/>
</dbReference>
<evidence type="ECO:0000256" key="1">
    <source>
        <dbReference type="ARBA" id="ARBA00004245"/>
    </source>
</evidence>
<evidence type="ECO:0000256" key="4">
    <source>
        <dbReference type="ARBA" id="ARBA00022490"/>
    </source>
</evidence>
<dbReference type="GO" id="GO:0007052">
    <property type="term" value="P:mitotic spindle organization"/>
    <property type="evidence" value="ECO:0007669"/>
    <property type="project" value="TreeGrafter"/>
</dbReference>
<dbReference type="Gene3D" id="2.160.10.10">
    <property type="entry name" value="Hexapeptide repeat proteins"/>
    <property type="match status" value="1"/>
</dbReference>
<evidence type="ECO:0000256" key="2">
    <source>
        <dbReference type="ARBA" id="ARBA00007719"/>
    </source>
</evidence>
<dbReference type="InterPro" id="IPR027777">
    <property type="entry name" value="DCTN6"/>
</dbReference>
<keyword evidence="5" id="KW-0206">Cytoskeleton</keyword>